<name>A0A9C6UAZ0_FRAOC</name>
<dbReference type="PANTHER" id="PTHR23068:SF25">
    <property type="entry name" value="DNA (CYTOSINE-5)-METHYLTRANSFERASE DRM2"/>
    <property type="match status" value="1"/>
</dbReference>
<dbReference type="InterPro" id="IPR029063">
    <property type="entry name" value="SAM-dependent_MTases_sf"/>
</dbReference>
<feature type="active site" evidence="5">
    <location>
        <position position="188"/>
    </location>
</feature>
<dbReference type="InterPro" id="IPR050390">
    <property type="entry name" value="C5-Methyltransferase"/>
</dbReference>
<dbReference type="Pfam" id="PF00145">
    <property type="entry name" value="DNA_methylase"/>
    <property type="match status" value="1"/>
</dbReference>
<sequence length="395" mass="45026">MSKSARIHAHPCIVCNELVEKSLCQDHPWLYGLACPNCLVTCKSTSAKWFNTVSFECENCGDIKNLTIHLDRLVCLNCIDHDSDKSSSKARYDWMEKITLLHLKNKREKRPLRVLSLFDGIGTALLVLDTLGFEIEEYFSCEIDDAALAVLNFHFHGRIKHLGSVNTLTAEKLRSLGHIDLLLGGSPCNELSLANPCRKGLYDPTTSGVLFFDFNRVLKFLQASSIRNGRMFFWLFENVAAMPHDFRDTISKTLNCKPATWDAIQFLPAKRARLFWGNIPEMHRKQIVNTPPPLLDDILEPYRKALVQSLPTLTTTFHSQTSGKELQLPVMQDGNEDGLLITERERLFGFPSHFTDADISLTKRQRLLGRAWSVPVIEEILFPLTTLYKKRQLKH</sequence>
<keyword evidence="3 5" id="KW-0808">Transferase</keyword>
<dbReference type="GO" id="GO:0003886">
    <property type="term" value="F:DNA (cytosine-5-)-methyltransferase activity"/>
    <property type="evidence" value="ECO:0007669"/>
    <property type="project" value="UniProtKB-EC"/>
</dbReference>
<reference evidence="7" key="1">
    <citation type="submission" date="2025-08" db="UniProtKB">
        <authorList>
            <consortium name="RefSeq"/>
        </authorList>
    </citation>
    <scope>IDENTIFICATION</scope>
    <source>
        <tissue evidence="7">Whole organism</tissue>
    </source>
</reference>
<evidence type="ECO:0000256" key="2">
    <source>
        <dbReference type="ARBA" id="ARBA00022603"/>
    </source>
</evidence>
<evidence type="ECO:0000256" key="4">
    <source>
        <dbReference type="ARBA" id="ARBA00022691"/>
    </source>
</evidence>
<evidence type="ECO:0000256" key="1">
    <source>
        <dbReference type="ARBA" id="ARBA00011975"/>
    </source>
</evidence>
<dbReference type="OrthoDB" id="641149at2759"/>
<keyword evidence="6" id="KW-1185">Reference proteome</keyword>
<dbReference type="InterPro" id="IPR018117">
    <property type="entry name" value="C5_DNA_meth_AS"/>
</dbReference>
<comment type="similarity">
    <text evidence="5">Belongs to the class I-like SAM-binding methyltransferase superfamily. C5-methyltransferase family.</text>
</comment>
<protein>
    <recommendedName>
        <fullName evidence="1">DNA (cytosine-5-)-methyltransferase</fullName>
        <ecNumber evidence="1">2.1.1.37</ecNumber>
    </recommendedName>
</protein>
<dbReference type="RefSeq" id="XP_052125333.1">
    <property type="nucleotide sequence ID" value="XM_052269373.1"/>
</dbReference>
<organism evidence="6 7">
    <name type="scientific">Frankliniella occidentalis</name>
    <name type="common">Western flower thrips</name>
    <name type="synonym">Euthrips occidentalis</name>
    <dbReference type="NCBI Taxonomy" id="133901"/>
    <lineage>
        <taxon>Eukaryota</taxon>
        <taxon>Metazoa</taxon>
        <taxon>Ecdysozoa</taxon>
        <taxon>Arthropoda</taxon>
        <taxon>Hexapoda</taxon>
        <taxon>Insecta</taxon>
        <taxon>Pterygota</taxon>
        <taxon>Neoptera</taxon>
        <taxon>Paraneoptera</taxon>
        <taxon>Thysanoptera</taxon>
        <taxon>Terebrantia</taxon>
        <taxon>Thripoidea</taxon>
        <taxon>Thripidae</taxon>
        <taxon>Frankliniella</taxon>
    </lineage>
</organism>
<dbReference type="PANTHER" id="PTHR23068">
    <property type="entry name" value="DNA CYTOSINE-5- -METHYLTRANSFERASE 3-RELATED"/>
    <property type="match status" value="1"/>
</dbReference>
<keyword evidence="2 5" id="KW-0489">Methyltransferase</keyword>
<dbReference type="AlphaFoldDB" id="A0A9C6UAZ0"/>
<keyword evidence="4 5" id="KW-0949">S-adenosyl-L-methionine</keyword>
<dbReference type="Proteomes" id="UP000504606">
    <property type="component" value="Unplaced"/>
</dbReference>
<evidence type="ECO:0000313" key="6">
    <source>
        <dbReference type="Proteomes" id="UP000504606"/>
    </source>
</evidence>
<dbReference type="PROSITE" id="PS00094">
    <property type="entry name" value="C5_MTASE_1"/>
    <property type="match status" value="1"/>
</dbReference>
<dbReference type="Gene3D" id="3.40.50.150">
    <property type="entry name" value="Vaccinia Virus protein VP39"/>
    <property type="match status" value="1"/>
</dbReference>
<proteinExistence type="inferred from homology"/>
<dbReference type="InterPro" id="IPR001525">
    <property type="entry name" value="C5_MeTfrase"/>
</dbReference>
<gene>
    <name evidence="7" type="primary">LOC113206062</name>
</gene>
<evidence type="ECO:0000256" key="5">
    <source>
        <dbReference type="PROSITE-ProRule" id="PRU01016"/>
    </source>
</evidence>
<dbReference type="SUPFAM" id="SSF53335">
    <property type="entry name" value="S-adenosyl-L-methionine-dependent methyltransferases"/>
    <property type="match status" value="1"/>
</dbReference>
<dbReference type="PROSITE" id="PS51679">
    <property type="entry name" value="SAM_MT_C5"/>
    <property type="match status" value="1"/>
</dbReference>
<dbReference type="GO" id="GO:0005634">
    <property type="term" value="C:nucleus"/>
    <property type="evidence" value="ECO:0007669"/>
    <property type="project" value="TreeGrafter"/>
</dbReference>
<evidence type="ECO:0000313" key="7">
    <source>
        <dbReference type="RefSeq" id="XP_052125333.1"/>
    </source>
</evidence>
<dbReference type="KEGG" id="foc:113206062"/>
<evidence type="ECO:0000256" key="3">
    <source>
        <dbReference type="ARBA" id="ARBA00022679"/>
    </source>
</evidence>
<dbReference type="GeneID" id="113206062"/>
<dbReference type="EC" id="2.1.1.37" evidence="1"/>
<dbReference type="GO" id="GO:0032259">
    <property type="term" value="P:methylation"/>
    <property type="evidence" value="ECO:0007669"/>
    <property type="project" value="UniProtKB-KW"/>
</dbReference>
<accession>A0A9C6UAZ0</accession>